<dbReference type="RefSeq" id="WP_064275639.1">
    <property type="nucleotide sequence ID" value="NZ_LUTU01000023.1"/>
</dbReference>
<dbReference type="AlphaFoldDB" id="A0A1B6VFR0"/>
<evidence type="ECO:0000259" key="1">
    <source>
        <dbReference type="PROSITE" id="PS51725"/>
    </source>
</evidence>
<proteinExistence type="predicted"/>
<dbReference type="InterPro" id="IPR050744">
    <property type="entry name" value="AI-2_Isomerase_LsrG"/>
</dbReference>
<keyword evidence="2" id="KW-0560">Oxidoreductase</keyword>
<dbReference type="InterPro" id="IPR011008">
    <property type="entry name" value="Dimeric_a/b-barrel"/>
</dbReference>
<dbReference type="InterPro" id="IPR007138">
    <property type="entry name" value="ABM_dom"/>
</dbReference>
<dbReference type="PATRIC" id="fig|38307.3.peg.3458"/>
<dbReference type="Pfam" id="PF03992">
    <property type="entry name" value="ABM"/>
    <property type="match status" value="1"/>
</dbReference>
<sequence>MPKSLYATMKALPGCREKVRDLLIGLAADVRAEPGCERFVVHTLATDPDFFHVEETYRDEDAFKAHMSTDHGRVFNQAIETLVEDGGSKVVFLDTVI</sequence>
<dbReference type="Gene3D" id="3.30.70.100">
    <property type="match status" value="1"/>
</dbReference>
<dbReference type="EMBL" id="LUTU01000023">
    <property type="protein sequence ID" value="OAJ66054.1"/>
    <property type="molecule type" value="Genomic_DNA"/>
</dbReference>
<keyword evidence="2" id="KW-0503">Monooxygenase</keyword>
<dbReference type="PANTHER" id="PTHR33336:SF3">
    <property type="entry name" value="ABM DOMAIN-CONTAINING PROTEIN"/>
    <property type="match status" value="1"/>
</dbReference>
<protein>
    <submittedName>
        <fullName evidence="2">Antibiotic biosynthesis monooxygenase</fullName>
    </submittedName>
</protein>
<comment type="caution">
    <text evidence="2">The sequence shown here is derived from an EMBL/GenBank/DDBJ whole genome shotgun (WGS) entry which is preliminary data.</text>
</comment>
<reference evidence="2 3" key="1">
    <citation type="submission" date="2016-03" db="EMBL/GenBank/DDBJ databases">
        <title>Draft genome sequence of Gluconobacter cerinus strain CECT 9110.</title>
        <authorList>
            <person name="Sainz F."/>
            <person name="Mas A."/>
            <person name="Torija M.J."/>
        </authorList>
    </citation>
    <scope>NUCLEOTIDE SEQUENCE [LARGE SCALE GENOMIC DNA]</scope>
    <source>
        <strain evidence="2 3">CECT 9110</strain>
    </source>
</reference>
<dbReference type="Proteomes" id="UP000077786">
    <property type="component" value="Unassembled WGS sequence"/>
</dbReference>
<organism evidence="2 3">
    <name type="scientific">Gluconobacter cerinus</name>
    <dbReference type="NCBI Taxonomy" id="38307"/>
    <lineage>
        <taxon>Bacteria</taxon>
        <taxon>Pseudomonadati</taxon>
        <taxon>Pseudomonadota</taxon>
        <taxon>Alphaproteobacteria</taxon>
        <taxon>Acetobacterales</taxon>
        <taxon>Acetobacteraceae</taxon>
        <taxon>Gluconobacter</taxon>
    </lineage>
</organism>
<feature type="domain" description="ABM" evidence="1">
    <location>
        <begin position="3"/>
        <end position="92"/>
    </location>
</feature>
<gene>
    <name evidence="2" type="ORF">A0123_03302</name>
</gene>
<dbReference type="PROSITE" id="PS51725">
    <property type="entry name" value="ABM"/>
    <property type="match status" value="1"/>
</dbReference>
<evidence type="ECO:0000313" key="2">
    <source>
        <dbReference type="EMBL" id="OAJ66054.1"/>
    </source>
</evidence>
<accession>A0A1B6VFR0</accession>
<dbReference type="GO" id="GO:0005829">
    <property type="term" value="C:cytosol"/>
    <property type="evidence" value="ECO:0007669"/>
    <property type="project" value="TreeGrafter"/>
</dbReference>
<dbReference type="SUPFAM" id="SSF54909">
    <property type="entry name" value="Dimeric alpha+beta barrel"/>
    <property type="match status" value="1"/>
</dbReference>
<name>A0A1B6VFR0_9PROT</name>
<dbReference type="GO" id="GO:0004497">
    <property type="term" value="F:monooxygenase activity"/>
    <property type="evidence" value="ECO:0007669"/>
    <property type="project" value="UniProtKB-KW"/>
</dbReference>
<dbReference type="PANTHER" id="PTHR33336">
    <property type="entry name" value="QUINOL MONOOXYGENASE YGIN-RELATED"/>
    <property type="match status" value="1"/>
</dbReference>
<evidence type="ECO:0000313" key="3">
    <source>
        <dbReference type="Proteomes" id="UP000077786"/>
    </source>
</evidence>